<evidence type="ECO:0000256" key="4">
    <source>
        <dbReference type="PROSITE-ProRule" id="PRU00059"/>
    </source>
</evidence>
<reference evidence="8" key="4">
    <citation type="submission" date="2025-09" db="UniProtKB">
        <authorList>
            <consortium name="Ensembl"/>
        </authorList>
    </citation>
    <scope>IDENTIFICATION</scope>
</reference>
<dbReference type="AlphaFoldDB" id="A0A3B1ISA0"/>
<dbReference type="SMART" id="SM00042">
    <property type="entry name" value="CUB"/>
    <property type="match status" value="2"/>
</dbReference>
<dbReference type="Gene3D" id="4.10.400.10">
    <property type="entry name" value="Low-density Lipoprotein Receptor"/>
    <property type="match status" value="2"/>
</dbReference>
<dbReference type="FunFam" id="4.10.400.10:FF:000113">
    <property type="entry name" value="Low-density lipoprotein receptor-related protein 8"/>
    <property type="match status" value="1"/>
</dbReference>
<dbReference type="PROSITE" id="PS50068">
    <property type="entry name" value="LDLRA_2"/>
    <property type="match status" value="2"/>
</dbReference>
<proteinExistence type="inferred from homology"/>
<reference evidence="8" key="3">
    <citation type="submission" date="2025-08" db="UniProtKB">
        <authorList>
            <consortium name="Ensembl"/>
        </authorList>
    </citation>
    <scope>IDENTIFICATION</scope>
</reference>
<keyword evidence="6" id="KW-1133">Transmembrane helix</keyword>
<dbReference type="CDD" id="cd00112">
    <property type="entry name" value="LDLa"/>
    <property type="match status" value="2"/>
</dbReference>
<dbReference type="InParanoid" id="A0A3B1ISA0"/>
<dbReference type="PRINTS" id="PR00261">
    <property type="entry name" value="LDLRECEPTOR"/>
</dbReference>
<feature type="domain" description="CUB" evidence="7">
    <location>
        <begin position="311"/>
        <end position="424"/>
    </location>
</feature>
<feature type="disulfide bond" evidence="5">
    <location>
        <begin position="438"/>
        <end position="456"/>
    </location>
</feature>
<dbReference type="PANTHER" id="PTHR24251">
    <property type="entry name" value="OVOCHYMASE-RELATED"/>
    <property type="match status" value="1"/>
</dbReference>
<dbReference type="Pfam" id="PF00431">
    <property type="entry name" value="CUB"/>
    <property type="match status" value="2"/>
</dbReference>
<dbReference type="Bgee" id="ENSAMXG00000010190">
    <property type="expression patterns" value="Expressed in liver and 3 other cell types or tissues"/>
</dbReference>
<dbReference type="InterPro" id="IPR035914">
    <property type="entry name" value="Sperma_CUB_dom_sf"/>
</dbReference>
<dbReference type="SUPFAM" id="SSF57424">
    <property type="entry name" value="LDL receptor-like module"/>
    <property type="match status" value="2"/>
</dbReference>
<dbReference type="Pfam" id="PF00057">
    <property type="entry name" value="Ldl_recept_a"/>
    <property type="match status" value="2"/>
</dbReference>
<feature type="disulfide bond" evidence="5">
    <location>
        <begin position="270"/>
        <end position="282"/>
    </location>
</feature>
<feature type="domain" description="CUB" evidence="7">
    <location>
        <begin position="152"/>
        <end position="263"/>
    </location>
</feature>
<evidence type="ECO:0000256" key="6">
    <source>
        <dbReference type="SAM" id="Phobius"/>
    </source>
</evidence>
<feature type="disulfide bond" evidence="5">
    <location>
        <begin position="277"/>
        <end position="295"/>
    </location>
</feature>
<dbReference type="FunCoup" id="A0A3B1ISA0">
    <property type="interactions" value="934"/>
</dbReference>
<dbReference type="InterPro" id="IPR000859">
    <property type="entry name" value="CUB_dom"/>
</dbReference>
<dbReference type="InterPro" id="IPR002172">
    <property type="entry name" value="LDrepeatLR_classA_rpt"/>
</dbReference>
<dbReference type="GeneTree" id="ENSGT00940000154525"/>
<feature type="transmembrane region" description="Helical" evidence="6">
    <location>
        <begin position="72"/>
        <end position="96"/>
    </location>
</feature>
<dbReference type="InterPro" id="IPR036790">
    <property type="entry name" value="Frizzled_dom_sf"/>
</dbReference>
<comment type="similarity">
    <text evidence="1">Belongs to the LDLR family.</text>
</comment>
<evidence type="ECO:0000256" key="3">
    <source>
        <dbReference type="ARBA" id="ARBA00023157"/>
    </source>
</evidence>
<feature type="disulfide bond" evidence="5">
    <location>
        <begin position="289"/>
        <end position="304"/>
    </location>
</feature>
<dbReference type="Ensembl" id="ENSAMXT00000033878.1">
    <property type="protein sequence ID" value="ENSAMXP00000032395.1"/>
    <property type="gene ID" value="ENSAMXG00000010190.2"/>
</dbReference>
<dbReference type="InterPro" id="IPR023415">
    <property type="entry name" value="LDLR_class-A_CS"/>
</dbReference>
<feature type="disulfide bond" evidence="5">
    <location>
        <begin position="450"/>
        <end position="465"/>
    </location>
</feature>
<dbReference type="Proteomes" id="UP000018467">
    <property type="component" value="Unassembled WGS sequence"/>
</dbReference>
<name>A0A3B1ISA0_ASTMX</name>
<comment type="caution">
    <text evidence="4">Lacks conserved residue(s) required for the propagation of feature annotation.</text>
</comment>
<dbReference type="GO" id="GO:0001654">
    <property type="term" value="P:eye development"/>
    <property type="evidence" value="ECO:0007669"/>
    <property type="project" value="Ensembl"/>
</dbReference>
<evidence type="ECO:0000256" key="1">
    <source>
        <dbReference type="ARBA" id="ARBA00009939"/>
    </source>
</evidence>
<evidence type="ECO:0000313" key="9">
    <source>
        <dbReference type="Proteomes" id="UP000018467"/>
    </source>
</evidence>
<dbReference type="SUPFAM" id="SSF49854">
    <property type="entry name" value="Spermadhesin, CUB domain"/>
    <property type="match status" value="2"/>
</dbReference>
<dbReference type="InterPro" id="IPR036055">
    <property type="entry name" value="LDL_receptor-like_sf"/>
</dbReference>
<keyword evidence="2" id="KW-0677">Repeat</keyword>
<dbReference type="FunFam" id="2.60.120.290:FF:000013">
    <property type="entry name" value="Membrane frizzled-related protein"/>
    <property type="match status" value="1"/>
</dbReference>
<keyword evidence="9" id="KW-1185">Reference proteome</keyword>
<dbReference type="PROSITE" id="PS01209">
    <property type="entry name" value="LDLRA_1"/>
    <property type="match status" value="1"/>
</dbReference>
<reference evidence="9" key="1">
    <citation type="submission" date="2013-03" db="EMBL/GenBank/DDBJ databases">
        <authorList>
            <person name="Jeffery W."/>
            <person name="Warren W."/>
            <person name="Wilson R.K."/>
        </authorList>
    </citation>
    <scope>NUCLEOTIDE SEQUENCE</scope>
    <source>
        <strain evidence="9">female</strain>
    </source>
</reference>
<dbReference type="STRING" id="7994.ENSAMXP00000032395"/>
<reference evidence="9" key="2">
    <citation type="journal article" date="2014" name="Nat. Commun.">
        <title>The cavefish genome reveals candidate genes for eye loss.</title>
        <authorList>
            <person name="McGaugh S.E."/>
            <person name="Gross J.B."/>
            <person name="Aken B."/>
            <person name="Blin M."/>
            <person name="Borowsky R."/>
            <person name="Chalopin D."/>
            <person name="Hinaux H."/>
            <person name="Jeffery W.R."/>
            <person name="Keene A."/>
            <person name="Ma L."/>
            <person name="Minx P."/>
            <person name="Murphy D."/>
            <person name="O'Quin K.E."/>
            <person name="Retaux S."/>
            <person name="Rohner N."/>
            <person name="Searle S.M."/>
            <person name="Stahl B.A."/>
            <person name="Tabin C."/>
            <person name="Volff J.N."/>
            <person name="Yoshizawa M."/>
            <person name="Warren W.C."/>
        </authorList>
    </citation>
    <scope>NUCLEOTIDE SEQUENCE [LARGE SCALE GENOMIC DNA]</scope>
    <source>
        <strain evidence="9">female</strain>
    </source>
</reference>
<evidence type="ECO:0000259" key="7">
    <source>
        <dbReference type="PROSITE" id="PS01180"/>
    </source>
</evidence>
<evidence type="ECO:0000256" key="2">
    <source>
        <dbReference type="ARBA" id="ARBA00022737"/>
    </source>
</evidence>
<keyword evidence="6" id="KW-0472">Membrane</keyword>
<dbReference type="SMART" id="SM00192">
    <property type="entry name" value="LDLa"/>
    <property type="match status" value="2"/>
</dbReference>
<organism evidence="8 9">
    <name type="scientific">Astyanax mexicanus</name>
    <name type="common">Blind cave fish</name>
    <name type="synonym">Astyanax fasciatus mexicanus</name>
    <dbReference type="NCBI Taxonomy" id="7994"/>
    <lineage>
        <taxon>Eukaryota</taxon>
        <taxon>Metazoa</taxon>
        <taxon>Chordata</taxon>
        <taxon>Craniata</taxon>
        <taxon>Vertebrata</taxon>
        <taxon>Euteleostomi</taxon>
        <taxon>Actinopterygii</taxon>
        <taxon>Neopterygii</taxon>
        <taxon>Teleostei</taxon>
        <taxon>Ostariophysi</taxon>
        <taxon>Characiformes</taxon>
        <taxon>Characoidei</taxon>
        <taxon>Acestrorhamphidae</taxon>
        <taxon>Acestrorhamphinae</taxon>
        <taxon>Astyanax</taxon>
    </lineage>
</organism>
<sequence length="594" mass="65662">MAEPEMSRDDCELYKNVFCNPAFEPETDHVEIQDSFKVAISSEPIKRPAANAGYSSILSVCVVRLRGLWCSWGTLVVSAAVLVLVAVLSLTLALVLTQLNEDSSEEEVLSPLDLWSGVTGPPSLAPNPTIPHPAMSSVAPQLEQEATTYRKCGGVLTDSEGSISSPNHPGPYPPDSMCVWVIRVSPPSLVQLHISSLAVEGPSPCLFDWVEIREEREQTTTVSRFCGNVAPPTVNTNSSTVWLSFRSDSSIGGNGFIAQYHAILPWQKSCSREEFMCDSGRCLLPVSVCDSQPNCQDHTDEANCSHKHKECGGQKKGPSGSLSSPNHPKPYPHQQLCTWRISAEEGHVIRLRFQNFSLETQDVCEFDYVEVHDSANTGDGRVLGRFCGSGLPPDLTSSGPVMTVVFVADEGVADSGFYASYQVISLSERTCSPDQFACATGECLHQDWLCDGWNDCADGADEQNCNNSTYPPFTSSCEPIEVEMCQGLSYNLTSFPNIWLTIADQREAAEMLHQYKVWNYSIQNKAFQFVFSVLICMYICCPLYTLRAQHYCQLNLSSRNIEVHVEEQSRRDRYIKGFLLDQCMPLASDCWGKD</sequence>
<keyword evidence="3 5" id="KW-1015">Disulfide bond</keyword>
<evidence type="ECO:0000256" key="5">
    <source>
        <dbReference type="PROSITE-ProRule" id="PRU00124"/>
    </source>
</evidence>
<dbReference type="CDD" id="cd00041">
    <property type="entry name" value="CUB"/>
    <property type="match status" value="2"/>
</dbReference>
<dbReference type="Gene3D" id="2.60.120.290">
    <property type="entry name" value="Spermadhesin, CUB domain"/>
    <property type="match status" value="2"/>
</dbReference>
<dbReference type="Gene3D" id="1.10.2000.10">
    <property type="entry name" value="Frizzled cysteine-rich domain"/>
    <property type="match status" value="1"/>
</dbReference>
<evidence type="ECO:0000313" key="8">
    <source>
        <dbReference type="Ensembl" id="ENSAMXP00000032395.1"/>
    </source>
</evidence>
<dbReference type="FunFam" id="2.60.120.290:FF:000005">
    <property type="entry name" value="Procollagen C-endopeptidase enhancer 1"/>
    <property type="match status" value="1"/>
</dbReference>
<protein>
    <submittedName>
        <fullName evidence="8">Membrane frizzled-related protein</fullName>
    </submittedName>
</protein>
<dbReference type="SUPFAM" id="SSF63501">
    <property type="entry name" value="Frizzled cysteine-rich domain"/>
    <property type="match status" value="1"/>
</dbReference>
<dbReference type="PANTHER" id="PTHR24251:SF30">
    <property type="entry name" value="MEMBRANE FRIZZLED-RELATED PROTEIN"/>
    <property type="match status" value="1"/>
</dbReference>
<feature type="disulfide bond" evidence="5">
    <location>
        <begin position="431"/>
        <end position="443"/>
    </location>
</feature>
<accession>A0A3B1ISA0</accession>
<keyword evidence="6" id="KW-0812">Transmembrane</keyword>
<dbReference type="PROSITE" id="PS01180">
    <property type="entry name" value="CUB"/>
    <property type="match status" value="2"/>
</dbReference>